<dbReference type="InterPro" id="IPR001279">
    <property type="entry name" value="Metallo-B-lactamas"/>
</dbReference>
<dbReference type="PANTHER" id="PTHR42951">
    <property type="entry name" value="METALLO-BETA-LACTAMASE DOMAIN-CONTAINING"/>
    <property type="match status" value="1"/>
</dbReference>
<evidence type="ECO:0000259" key="4">
    <source>
        <dbReference type="SMART" id="SM00849"/>
    </source>
</evidence>
<comment type="catalytic activity">
    <reaction evidence="1">
        <text>3',5'-cyclic CMP + H2O = CMP + H(+)</text>
        <dbReference type="Rhea" id="RHEA:72675"/>
        <dbReference type="ChEBI" id="CHEBI:15377"/>
        <dbReference type="ChEBI" id="CHEBI:15378"/>
        <dbReference type="ChEBI" id="CHEBI:58003"/>
        <dbReference type="ChEBI" id="CHEBI:60377"/>
    </reaction>
    <physiologicalReaction direction="left-to-right" evidence="1">
        <dbReference type="Rhea" id="RHEA:72676"/>
    </physiologicalReaction>
</comment>
<gene>
    <name evidence="5" type="ORF">LQV63_10620</name>
</gene>
<keyword evidence="6" id="KW-1185">Reference proteome</keyword>
<reference evidence="5 6" key="1">
    <citation type="submission" date="2021-11" db="EMBL/GenBank/DDBJ databases">
        <title>Draft genome sequence of Paenibacillus profundus YoMME, a new Gram-positive bacteria with exoelectrogenic properties.</title>
        <authorList>
            <person name="Hubenova Y."/>
            <person name="Hubenova E."/>
            <person name="Manasiev Y."/>
            <person name="Peykov S."/>
            <person name="Mitov M."/>
        </authorList>
    </citation>
    <scope>NUCLEOTIDE SEQUENCE [LARGE SCALE GENOMIC DNA]</scope>
    <source>
        <strain evidence="5 6">YoMME</strain>
    </source>
</reference>
<evidence type="ECO:0000256" key="1">
    <source>
        <dbReference type="ARBA" id="ARBA00034221"/>
    </source>
</evidence>
<dbReference type="InterPro" id="IPR050855">
    <property type="entry name" value="NDM-1-like"/>
</dbReference>
<dbReference type="PANTHER" id="PTHR42951:SF15">
    <property type="entry name" value="METALLO-BETA-LACTAMASE SUPERFAMILY PROTEIN"/>
    <property type="match status" value="1"/>
</dbReference>
<protein>
    <submittedName>
        <fullName evidence="5">MBL fold metallo-hydrolase</fullName>
    </submittedName>
</protein>
<comment type="function">
    <text evidence="2">Counteracts the endogenous Pycsar antiviral defense system. Phosphodiesterase that enables metal-dependent hydrolysis of host cyclic nucleotide Pycsar defense signals such as cCMP and cUMP.</text>
</comment>
<evidence type="ECO:0000313" key="6">
    <source>
        <dbReference type="Proteomes" id="UP001199916"/>
    </source>
</evidence>
<accession>A0ABS8YCL1</accession>
<sequence>MIIANGIATLEISAIIMGKKDTIYPTLLWDKDTAILVDACYPGQLPLIREAMEQTNVALDKLDTVILTHQDLDHIGSLSSILKESPRKIEVLASEVERPYIQGDKRLLKLTAEAVEQADAMLPPDLPEQLRTAFKAMLANPPQAQVDRTLADGEELPSCGGIIVIDTPGHTPGHISLYHQSSKTLIAGDAMVIADGELHGPNPQYSLDMDTAISSLKKLTQFEIDTVICYHGGVIQGNVNERIARLAAV</sequence>
<name>A0ABS8YCL1_9BACL</name>
<proteinExistence type="predicted"/>
<organism evidence="5 6">
    <name type="scientific">Paenibacillus profundus</name>
    <dbReference type="NCBI Taxonomy" id="1173085"/>
    <lineage>
        <taxon>Bacteria</taxon>
        <taxon>Bacillati</taxon>
        <taxon>Bacillota</taxon>
        <taxon>Bacilli</taxon>
        <taxon>Bacillales</taxon>
        <taxon>Paenibacillaceae</taxon>
        <taxon>Paenibacillus</taxon>
    </lineage>
</organism>
<dbReference type="SMART" id="SM00849">
    <property type="entry name" value="Lactamase_B"/>
    <property type="match status" value="1"/>
</dbReference>
<evidence type="ECO:0000256" key="2">
    <source>
        <dbReference type="ARBA" id="ARBA00034301"/>
    </source>
</evidence>
<dbReference type="InterPro" id="IPR036866">
    <property type="entry name" value="RibonucZ/Hydroxyglut_hydro"/>
</dbReference>
<dbReference type="Gene3D" id="3.60.15.10">
    <property type="entry name" value="Ribonuclease Z/Hydroxyacylglutathione hydrolase-like"/>
    <property type="match status" value="1"/>
</dbReference>
<dbReference type="SUPFAM" id="SSF56281">
    <property type="entry name" value="Metallo-hydrolase/oxidoreductase"/>
    <property type="match status" value="1"/>
</dbReference>
<evidence type="ECO:0000256" key="3">
    <source>
        <dbReference type="ARBA" id="ARBA00048505"/>
    </source>
</evidence>
<dbReference type="CDD" id="cd07721">
    <property type="entry name" value="yflN-like_MBL-fold"/>
    <property type="match status" value="1"/>
</dbReference>
<dbReference type="RefSeq" id="WP_233696667.1">
    <property type="nucleotide sequence ID" value="NZ_JAJNBZ010000006.1"/>
</dbReference>
<dbReference type="EMBL" id="JAJNBZ010000006">
    <property type="protein sequence ID" value="MCE5169766.1"/>
    <property type="molecule type" value="Genomic_DNA"/>
</dbReference>
<comment type="caution">
    <text evidence="5">The sequence shown here is derived from an EMBL/GenBank/DDBJ whole genome shotgun (WGS) entry which is preliminary data.</text>
</comment>
<evidence type="ECO:0000313" key="5">
    <source>
        <dbReference type="EMBL" id="MCE5169766.1"/>
    </source>
</evidence>
<dbReference type="Pfam" id="PF00753">
    <property type="entry name" value="Lactamase_B"/>
    <property type="match status" value="1"/>
</dbReference>
<comment type="catalytic activity">
    <reaction evidence="3">
        <text>3',5'-cyclic UMP + H2O = UMP + H(+)</text>
        <dbReference type="Rhea" id="RHEA:70575"/>
        <dbReference type="ChEBI" id="CHEBI:15377"/>
        <dbReference type="ChEBI" id="CHEBI:15378"/>
        <dbReference type="ChEBI" id="CHEBI:57865"/>
        <dbReference type="ChEBI" id="CHEBI:184387"/>
    </reaction>
    <physiologicalReaction direction="left-to-right" evidence="3">
        <dbReference type="Rhea" id="RHEA:70576"/>
    </physiologicalReaction>
</comment>
<feature type="domain" description="Metallo-beta-lactamase" evidence="4">
    <location>
        <begin position="22"/>
        <end position="231"/>
    </location>
</feature>
<dbReference type="Proteomes" id="UP001199916">
    <property type="component" value="Unassembled WGS sequence"/>
</dbReference>